<comment type="caution">
    <text evidence="2">The sequence shown here is derived from an EMBL/GenBank/DDBJ whole genome shotgun (WGS) entry which is preliminary data.</text>
</comment>
<organism evidence="2 3">
    <name type="scientific">Dryococelus australis</name>
    <dbReference type="NCBI Taxonomy" id="614101"/>
    <lineage>
        <taxon>Eukaryota</taxon>
        <taxon>Metazoa</taxon>
        <taxon>Ecdysozoa</taxon>
        <taxon>Arthropoda</taxon>
        <taxon>Hexapoda</taxon>
        <taxon>Insecta</taxon>
        <taxon>Pterygota</taxon>
        <taxon>Neoptera</taxon>
        <taxon>Polyneoptera</taxon>
        <taxon>Phasmatodea</taxon>
        <taxon>Verophasmatodea</taxon>
        <taxon>Anareolatae</taxon>
        <taxon>Phasmatidae</taxon>
        <taxon>Eurycanthinae</taxon>
        <taxon>Dryococelus</taxon>
    </lineage>
</organism>
<evidence type="ECO:0000256" key="1">
    <source>
        <dbReference type="SAM" id="MobiDB-lite"/>
    </source>
</evidence>
<gene>
    <name evidence="2" type="ORF">PR048_011971</name>
</gene>
<accession>A0ABQ9HNU4</accession>
<evidence type="ECO:0000313" key="2">
    <source>
        <dbReference type="EMBL" id="KAJ8885771.1"/>
    </source>
</evidence>
<dbReference type="Proteomes" id="UP001159363">
    <property type="component" value="Chromosome X"/>
</dbReference>
<evidence type="ECO:0000313" key="3">
    <source>
        <dbReference type="Proteomes" id="UP001159363"/>
    </source>
</evidence>
<feature type="compositionally biased region" description="Polar residues" evidence="1">
    <location>
        <begin position="177"/>
        <end position="188"/>
    </location>
</feature>
<keyword evidence="3" id="KW-1185">Reference proteome</keyword>
<feature type="region of interest" description="Disordered" evidence="1">
    <location>
        <begin position="167"/>
        <end position="188"/>
    </location>
</feature>
<proteinExistence type="predicted"/>
<sequence>MVNQVQSQAGSLPDFLKWESCGRCHSSAGILGALPFPPPLHYGTAPFAPYFTLISSPKMLLYIFVLKYDIYIFLSQFQFGVLAQMCALPSWLRGRLADVQSEGRGFAPWCLRCGRPSVRLPHWEFVSKPIYYSFVHYTQIRETAGQNPEKNSSPAAYFGTSRKCENLGGGGGVMRRNSVTTSPSRPRH</sequence>
<name>A0ABQ9HNU4_9NEOP</name>
<protein>
    <submittedName>
        <fullName evidence="2">Uncharacterized protein</fullName>
    </submittedName>
</protein>
<dbReference type="EMBL" id="JARBHB010000004">
    <property type="protein sequence ID" value="KAJ8885771.1"/>
    <property type="molecule type" value="Genomic_DNA"/>
</dbReference>
<reference evidence="2 3" key="1">
    <citation type="submission" date="2023-02" db="EMBL/GenBank/DDBJ databases">
        <title>LHISI_Scaffold_Assembly.</title>
        <authorList>
            <person name="Stuart O.P."/>
            <person name="Cleave R."/>
            <person name="Magrath M.J.L."/>
            <person name="Mikheyev A.S."/>
        </authorList>
    </citation>
    <scope>NUCLEOTIDE SEQUENCE [LARGE SCALE GENOMIC DNA]</scope>
    <source>
        <strain evidence="2">Daus_M_001</strain>
        <tissue evidence="2">Leg muscle</tissue>
    </source>
</reference>